<dbReference type="InterPro" id="IPR011600">
    <property type="entry name" value="Pept_C14_caspase"/>
</dbReference>
<sequence>MHAQGFKAQALMNKDEEARRHNYLTLSPKEHINDSLPTHAPNGRRANEWPAIDSSILSWAQLPNRKRAVLIGVNYLGTRGQLPDSNVGGLACLLNQNYGYREEDIVILTDMQQRPTSQPTKKQILLSMHWLVKDSRAGDHLLFYYCGHGDLERALVPLDFRENGFIRITDLQDIMTSQQIPGVLMTIIVDWYGHESSMQEWFGIL</sequence>
<proteinExistence type="inferred from homology"/>
<gene>
    <name evidence="3" type="ORF">FOYG_10564</name>
</gene>
<dbReference type="HOGENOM" id="CLU_1337565_0_0_1"/>
<dbReference type="GO" id="GO:0005737">
    <property type="term" value="C:cytoplasm"/>
    <property type="evidence" value="ECO:0007669"/>
    <property type="project" value="TreeGrafter"/>
</dbReference>
<reference evidence="3 4" key="1">
    <citation type="submission" date="2011-06" db="EMBL/GenBank/DDBJ databases">
        <title>The Genome Sequence of Fusarium oxysporum FOSC 3-a.</title>
        <authorList>
            <consortium name="The Broad Institute Genome Sequencing Platform"/>
            <person name="Ma L.-J."/>
            <person name="Gale L.R."/>
            <person name="Schwartz D.C."/>
            <person name="Zhou S."/>
            <person name="Corby-Kistler H."/>
            <person name="Young S.K."/>
            <person name="Zeng Q."/>
            <person name="Gargeya S."/>
            <person name="Fitzgerald M."/>
            <person name="Haas B."/>
            <person name="Abouelleil A."/>
            <person name="Alvarado L."/>
            <person name="Arachchi H.M."/>
            <person name="Berlin A."/>
            <person name="Brown A."/>
            <person name="Chapman S.B."/>
            <person name="Chen Z."/>
            <person name="Dunbar C."/>
            <person name="Freedman E."/>
            <person name="Gearin G."/>
            <person name="Gellesch M."/>
            <person name="Goldberg J."/>
            <person name="Griggs A."/>
            <person name="Gujja S."/>
            <person name="Heiman D."/>
            <person name="Howarth C."/>
            <person name="Larson L."/>
            <person name="Lui A."/>
            <person name="MacDonald P.J.P."/>
            <person name="Mehta T."/>
            <person name="Montmayeur A."/>
            <person name="Murphy C."/>
            <person name="Neiman D."/>
            <person name="Pearson M."/>
            <person name="Priest M."/>
            <person name="Roberts A."/>
            <person name="Saif S."/>
            <person name="Shea T."/>
            <person name="Shenoy N."/>
            <person name="Sisk P."/>
            <person name="Stolte C."/>
            <person name="Sykes S."/>
            <person name="Wortman J."/>
            <person name="Nusbaum C."/>
            <person name="Birren B."/>
        </authorList>
    </citation>
    <scope>NUCLEOTIDE SEQUENCE [LARGE SCALE GENOMIC DNA]</scope>
    <source>
        <strain evidence="4">FOSC 3-a</strain>
    </source>
</reference>
<dbReference type="EMBL" id="JH717845">
    <property type="protein sequence ID" value="EWY85894.1"/>
    <property type="molecule type" value="Genomic_DNA"/>
</dbReference>
<evidence type="ECO:0000313" key="3">
    <source>
        <dbReference type="EMBL" id="EWY85894.1"/>
    </source>
</evidence>
<dbReference type="GO" id="GO:0004197">
    <property type="term" value="F:cysteine-type endopeptidase activity"/>
    <property type="evidence" value="ECO:0007669"/>
    <property type="project" value="InterPro"/>
</dbReference>
<comment type="similarity">
    <text evidence="1">Belongs to the peptidase C14B family.</text>
</comment>
<dbReference type="AlphaFoldDB" id="W9HYQ4"/>
<dbReference type="InterPro" id="IPR050452">
    <property type="entry name" value="Metacaspase"/>
</dbReference>
<dbReference type="OrthoDB" id="5099668at2759"/>
<accession>W9HYQ4</accession>
<dbReference type="PANTHER" id="PTHR48104:SF30">
    <property type="entry name" value="METACASPASE-1"/>
    <property type="match status" value="1"/>
</dbReference>
<name>W9HYQ4_FUSOX</name>
<dbReference type="GO" id="GO:0006508">
    <property type="term" value="P:proteolysis"/>
    <property type="evidence" value="ECO:0007669"/>
    <property type="project" value="InterPro"/>
</dbReference>
<dbReference type="Gene3D" id="3.40.50.12660">
    <property type="match status" value="1"/>
</dbReference>
<dbReference type="Proteomes" id="UP000030753">
    <property type="component" value="Unassembled WGS sequence"/>
</dbReference>
<evidence type="ECO:0000313" key="4">
    <source>
        <dbReference type="Proteomes" id="UP000030753"/>
    </source>
</evidence>
<protein>
    <recommendedName>
        <fullName evidence="2">Peptidase C14 caspase domain-containing protein</fullName>
    </recommendedName>
</protein>
<organism evidence="3 4">
    <name type="scientific">Fusarium oxysporum NRRL 32931</name>
    <dbReference type="NCBI Taxonomy" id="660029"/>
    <lineage>
        <taxon>Eukaryota</taxon>
        <taxon>Fungi</taxon>
        <taxon>Dikarya</taxon>
        <taxon>Ascomycota</taxon>
        <taxon>Pezizomycotina</taxon>
        <taxon>Sordariomycetes</taxon>
        <taxon>Hypocreomycetidae</taxon>
        <taxon>Hypocreales</taxon>
        <taxon>Nectriaceae</taxon>
        <taxon>Fusarium</taxon>
        <taxon>Fusarium oxysporum species complex</taxon>
    </lineage>
</organism>
<dbReference type="PANTHER" id="PTHR48104">
    <property type="entry name" value="METACASPASE-4"/>
    <property type="match status" value="1"/>
</dbReference>
<dbReference type="Pfam" id="PF00656">
    <property type="entry name" value="Peptidase_C14"/>
    <property type="match status" value="1"/>
</dbReference>
<feature type="domain" description="Peptidase C14 caspase" evidence="2">
    <location>
        <begin position="65"/>
        <end position="189"/>
    </location>
</feature>
<evidence type="ECO:0000256" key="1">
    <source>
        <dbReference type="ARBA" id="ARBA00009005"/>
    </source>
</evidence>
<evidence type="ECO:0000259" key="2">
    <source>
        <dbReference type="Pfam" id="PF00656"/>
    </source>
</evidence>